<evidence type="ECO:0000313" key="14">
    <source>
        <dbReference type="Proteomes" id="UP000678393"/>
    </source>
</evidence>
<dbReference type="PANTHER" id="PTHR11138">
    <property type="entry name" value="METHIONYL-TRNA FORMYLTRANSFERASE"/>
    <property type="match status" value="1"/>
</dbReference>
<dbReference type="Proteomes" id="UP000678393">
    <property type="component" value="Unassembled WGS sequence"/>
</dbReference>
<dbReference type="GO" id="GO:0005739">
    <property type="term" value="C:mitochondrion"/>
    <property type="evidence" value="ECO:0007669"/>
    <property type="project" value="UniProtKB-SubCell"/>
</dbReference>
<dbReference type="SUPFAM" id="SSF53328">
    <property type="entry name" value="Formyltransferase"/>
    <property type="match status" value="1"/>
</dbReference>
<comment type="caution">
    <text evidence="13">The sequence shown here is derived from an EMBL/GenBank/DDBJ whole genome shotgun (WGS) entry which is preliminary data.</text>
</comment>
<evidence type="ECO:0000256" key="3">
    <source>
        <dbReference type="ARBA" id="ARBA00012261"/>
    </source>
</evidence>
<keyword evidence="5" id="KW-0808">Transferase</keyword>
<evidence type="ECO:0000256" key="4">
    <source>
        <dbReference type="ARBA" id="ARBA00014185"/>
    </source>
</evidence>
<keyword evidence="14" id="KW-1185">Reference proteome</keyword>
<accession>A0A8S3YML7</accession>
<dbReference type="InterPro" id="IPR036477">
    <property type="entry name" value="Formyl_transf_N_sf"/>
</dbReference>
<keyword evidence="7" id="KW-0809">Transit peptide</keyword>
<evidence type="ECO:0000256" key="8">
    <source>
        <dbReference type="ARBA" id="ARBA00023128"/>
    </source>
</evidence>
<feature type="domain" description="Formyl transferase N-terminal" evidence="11">
    <location>
        <begin position="82"/>
        <end position="192"/>
    </location>
</feature>
<reference evidence="13" key="1">
    <citation type="submission" date="2021-04" db="EMBL/GenBank/DDBJ databases">
        <authorList>
            <consortium name="Molecular Ecology Group"/>
        </authorList>
    </citation>
    <scope>NUCLEOTIDE SEQUENCE</scope>
</reference>
<keyword evidence="8" id="KW-0496">Mitochondrion</keyword>
<name>A0A8S3YML7_9EUPU</name>
<evidence type="ECO:0000256" key="6">
    <source>
        <dbReference type="ARBA" id="ARBA00022917"/>
    </source>
</evidence>
<dbReference type="InterPro" id="IPR002376">
    <property type="entry name" value="Formyl_transf_N"/>
</dbReference>
<dbReference type="InterPro" id="IPR005793">
    <property type="entry name" value="Formyl_trans_C"/>
</dbReference>
<dbReference type="Pfam" id="PF02911">
    <property type="entry name" value="Formyl_trans_C"/>
    <property type="match status" value="1"/>
</dbReference>
<dbReference type="GO" id="GO:0004479">
    <property type="term" value="F:methionyl-tRNA formyltransferase activity"/>
    <property type="evidence" value="ECO:0007669"/>
    <property type="project" value="UniProtKB-EC"/>
</dbReference>
<dbReference type="OrthoDB" id="10268103at2759"/>
<evidence type="ECO:0000256" key="5">
    <source>
        <dbReference type="ARBA" id="ARBA00022679"/>
    </source>
</evidence>
<dbReference type="FunFam" id="3.40.50.12230:FF:000003">
    <property type="entry name" value="methionyl-tRNA formyltransferase, mitochondrial"/>
    <property type="match status" value="1"/>
</dbReference>
<dbReference type="Pfam" id="PF00551">
    <property type="entry name" value="Formyl_trans_N"/>
    <property type="match status" value="1"/>
</dbReference>
<evidence type="ECO:0000259" key="11">
    <source>
        <dbReference type="Pfam" id="PF00551"/>
    </source>
</evidence>
<protein>
    <recommendedName>
        <fullName evidence="4">Methionyl-tRNA formyltransferase, mitochondrial</fullName>
        <ecNumber evidence="3">2.1.2.9</ecNumber>
    </recommendedName>
</protein>
<comment type="catalytic activity">
    <reaction evidence="9">
        <text>L-methionyl-tRNA(fMet) + (6R)-10-formyltetrahydrofolate = N-formyl-L-methionyl-tRNA(fMet) + (6S)-5,6,7,8-tetrahydrofolate + H(+)</text>
        <dbReference type="Rhea" id="RHEA:24380"/>
        <dbReference type="Rhea" id="RHEA-COMP:9952"/>
        <dbReference type="Rhea" id="RHEA-COMP:9953"/>
        <dbReference type="ChEBI" id="CHEBI:15378"/>
        <dbReference type="ChEBI" id="CHEBI:57453"/>
        <dbReference type="ChEBI" id="CHEBI:78530"/>
        <dbReference type="ChEBI" id="CHEBI:78844"/>
        <dbReference type="ChEBI" id="CHEBI:195366"/>
        <dbReference type="EC" id="2.1.2.9"/>
    </reaction>
    <physiologicalReaction direction="left-to-right" evidence="9">
        <dbReference type="Rhea" id="RHEA:24381"/>
    </physiologicalReaction>
</comment>
<dbReference type="PANTHER" id="PTHR11138:SF5">
    <property type="entry name" value="METHIONYL-TRNA FORMYLTRANSFERASE, MITOCHONDRIAL"/>
    <property type="match status" value="1"/>
</dbReference>
<organism evidence="13 14">
    <name type="scientific">Candidula unifasciata</name>
    <dbReference type="NCBI Taxonomy" id="100452"/>
    <lineage>
        <taxon>Eukaryota</taxon>
        <taxon>Metazoa</taxon>
        <taxon>Spiralia</taxon>
        <taxon>Lophotrochozoa</taxon>
        <taxon>Mollusca</taxon>
        <taxon>Gastropoda</taxon>
        <taxon>Heterobranchia</taxon>
        <taxon>Euthyneura</taxon>
        <taxon>Panpulmonata</taxon>
        <taxon>Eupulmonata</taxon>
        <taxon>Stylommatophora</taxon>
        <taxon>Helicina</taxon>
        <taxon>Helicoidea</taxon>
        <taxon>Geomitridae</taxon>
        <taxon>Candidula</taxon>
    </lineage>
</organism>
<dbReference type="Gene3D" id="3.40.50.12230">
    <property type="match status" value="1"/>
</dbReference>
<evidence type="ECO:0000313" key="13">
    <source>
        <dbReference type="EMBL" id="CAG5118427.1"/>
    </source>
</evidence>
<dbReference type="InterPro" id="IPR005794">
    <property type="entry name" value="Fmt"/>
</dbReference>
<comment type="subcellular location">
    <subcellularLocation>
        <location evidence="1">Mitochondrion</location>
    </subcellularLocation>
</comment>
<dbReference type="EC" id="2.1.2.9" evidence="3"/>
<evidence type="ECO:0000256" key="7">
    <source>
        <dbReference type="ARBA" id="ARBA00022946"/>
    </source>
</evidence>
<comment type="similarity">
    <text evidence="2">Belongs to the Fmt family.</text>
</comment>
<feature type="domain" description="Formyl transferase C-terminal" evidence="12">
    <location>
        <begin position="215"/>
        <end position="318"/>
    </location>
</feature>
<dbReference type="InterPro" id="IPR041711">
    <property type="entry name" value="Met-tRNA-FMT_N"/>
</dbReference>
<dbReference type="EMBL" id="CAJHNH020000552">
    <property type="protein sequence ID" value="CAG5118427.1"/>
    <property type="molecule type" value="Genomic_DNA"/>
</dbReference>
<dbReference type="CDD" id="cd08646">
    <property type="entry name" value="FMT_core_Met-tRNA-FMT_N"/>
    <property type="match status" value="1"/>
</dbReference>
<evidence type="ECO:0000256" key="9">
    <source>
        <dbReference type="ARBA" id="ARBA00052555"/>
    </source>
</evidence>
<evidence type="ECO:0000256" key="10">
    <source>
        <dbReference type="ARBA" id="ARBA00057846"/>
    </source>
</evidence>
<gene>
    <name evidence="13" type="ORF">CUNI_LOCUS3985</name>
</gene>
<evidence type="ECO:0000259" key="12">
    <source>
        <dbReference type="Pfam" id="PF02911"/>
    </source>
</evidence>
<evidence type="ECO:0000256" key="2">
    <source>
        <dbReference type="ARBA" id="ARBA00010699"/>
    </source>
</evidence>
<keyword evidence="6" id="KW-0648">Protein biosynthesis</keyword>
<sequence>MKFKPGDFVAVRSKAPWRVLFFGTDEFSLGTLKALHENSLLQASDKRVVDTLHIAHPWTKKPTPVTRYATLCDILGHEWPNVELGKRHHYDVGVLASFGHLIPKRIVEAFPYGILNVHPSLLPRWRGAAPLHHTILNGDVKTGISIMSIRPKHFDIGPLACQKEFDVPSTCTTTRLRDRLADEGGKMIIEVLSRLPEALVEETPQPSEGVTYAHKITPSMAVINWENQTVDSIDRQYRALHETEELRTDWEGTTVRLIDKVDDAIKPAVPLEESSPPGLPIFDKLNDILWVKCQDGWVAFKHVVIRKKMSAKSFYNGYLSKKYLQGVAFKSAASNEEYQHRITQQKPS</sequence>
<evidence type="ECO:0000256" key="1">
    <source>
        <dbReference type="ARBA" id="ARBA00004173"/>
    </source>
</evidence>
<dbReference type="AlphaFoldDB" id="A0A8S3YML7"/>
<comment type="function">
    <text evidence="10">Methionyl-tRNA formyltransferase that formylates methionyl-tRNA in mitochondria and is crucial for translation initiation.</text>
</comment>
<dbReference type="NCBIfam" id="TIGR00460">
    <property type="entry name" value="fmt"/>
    <property type="match status" value="1"/>
</dbReference>
<proteinExistence type="inferred from homology"/>